<keyword evidence="2 5" id="KW-0238">DNA-binding</keyword>
<name>A0A7X0JQ67_9GAMM</name>
<dbReference type="EMBL" id="JACHHT010000001">
    <property type="protein sequence ID" value="MBB6520162.1"/>
    <property type="molecule type" value="Genomic_DNA"/>
</dbReference>
<dbReference type="SUPFAM" id="SSF46689">
    <property type="entry name" value="Homeodomain-like"/>
    <property type="match status" value="1"/>
</dbReference>
<feature type="domain" description="HTH araC/xylS-type" evidence="4">
    <location>
        <begin position="248"/>
        <end position="345"/>
    </location>
</feature>
<dbReference type="GO" id="GO:0000976">
    <property type="term" value="F:transcription cis-regulatory region binding"/>
    <property type="evidence" value="ECO:0007669"/>
    <property type="project" value="TreeGrafter"/>
</dbReference>
<comment type="caution">
    <text evidence="5">The sequence shown here is derived from an EMBL/GenBank/DDBJ whole genome shotgun (WGS) entry which is preliminary data.</text>
</comment>
<keyword evidence="3" id="KW-0804">Transcription</keyword>
<dbReference type="GO" id="GO:0003700">
    <property type="term" value="F:DNA-binding transcription factor activity"/>
    <property type="evidence" value="ECO:0007669"/>
    <property type="project" value="InterPro"/>
</dbReference>
<dbReference type="InParanoid" id="A0A7X0JQ67"/>
<organism evidence="5 6">
    <name type="scientific">Pseudoteredinibacter isoporae</name>
    <dbReference type="NCBI Taxonomy" id="570281"/>
    <lineage>
        <taxon>Bacteria</taxon>
        <taxon>Pseudomonadati</taxon>
        <taxon>Pseudomonadota</taxon>
        <taxon>Gammaproteobacteria</taxon>
        <taxon>Cellvibrionales</taxon>
        <taxon>Cellvibrionaceae</taxon>
        <taxon>Pseudoteredinibacter</taxon>
    </lineage>
</organism>
<dbReference type="PROSITE" id="PS01124">
    <property type="entry name" value="HTH_ARAC_FAMILY_2"/>
    <property type="match status" value="1"/>
</dbReference>
<dbReference type="InterPro" id="IPR018060">
    <property type="entry name" value="HTH_AraC"/>
</dbReference>
<evidence type="ECO:0000313" key="5">
    <source>
        <dbReference type="EMBL" id="MBB6520162.1"/>
    </source>
</evidence>
<dbReference type="GO" id="GO:0005829">
    <property type="term" value="C:cytosol"/>
    <property type="evidence" value="ECO:0007669"/>
    <property type="project" value="TreeGrafter"/>
</dbReference>
<dbReference type="RefSeq" id="WP_166852066.1">
    <property type="nucleotide sequence ID" value="NZ_JAAONY010000001.1"/>
</dbReference>
<gene>
    <name evidence="5" type="ORF">HNR48_000440</name>
</gene>
<dbReference type="AlphaFoldDB" id="A0A7X0JQ67"/>
<keyword evidence="6" id="KW-1185">Reference proteome</keyword>
<evidence type="ECO:0000313" key="6">
    <source>
        <dbReference type="Proteomes" id="UP000528457"/>
    </source>
</evidence>
<accession>A0A7X0JQ67</accession>
<evidence type="ECO:0000259" key="4">
    <source>
        <dbReference type="PROSITE" id="PS01124"/>
    </source>
</evidence>
<dbReference type="InterPro" id="IPR032687">
    <property type="entry name" value="AraC-type_N"/>
</dbReference>
<dbReference type="Proteomes" id="UP000528457">
    <property type="component" value="Unassembled WGS sequence"/>
</dbReference>
<dbReference type="SMART" id="SM00342">
    <property type="entry name" value="HTH_ARAC"/>
    <property type="match status" value="1"/>
</dbReference>
<reference evidence="5 6" key="1">
    <citation type="submission" date="2020-08" db="EMBL/GenBank/DDBJ databases">
        <title>Genomic Encyclopedia of Type Strains, Phase IV (KMG-IV): sequencing the most valuable type-strain genomes for metagenomic binning, comparative biology and taxonomic classification.</title>
        <authorList>
            <person name="Goeker M."/>
        </authorList>
    </citation>
    <scope>NUCLEOTIDE SEQUENCE [LARGE SCALE GENOMIC DNA]</scope>
    <source>
        <strain evidence="5 6">DSM 22368</strain>
    </source>
</reference>
<evidence type="ECO:0000256" key="2">
    <source>
        <dbReference type="ARBA" id="ARBA00023125"/>
    </source>
</evidence>
<evidence type="ECO:0000256" key="1">
    <source>
        <dbReference type="ARBA" id="ARBA00023015"/>
    </source>
</evidence>
<sequence>MTTIPPCCYSHFIRPALRALESHGVDISEVLMHNGLSSSVFKKPYHKISPLQLTQFFANILKLGISPNLGLEIGQQIGLSDKSALGHAQLSAQTMRHVMALGQKYMPMFMPLVQWDMKINQREIQLYYSTSFPDEIYAHHDKGFLQNLEWFLTEIILGMHINQASLVPGELSPKLLDLPFPKSRNQKTDYRTIYQGDIAYDQGSYRLTYSMDIFDQTLPNYDQYMVDAIEQLCIKMREGLNQEMNTQDEVEYHLNARLGHYPGLEQIAAKMAVSPRALRRRLQQSGSSYQKLLQQSKHRLALDLLVNSDLDLAQVSKLCGFSEARNFSSSFKRWQGCSPQDYRKRT</sequence>
<dbReference type="PANTHER" id="PTHR47894:SF1">
    <property type="entry name" value="HTH-TYPE TRANSCRIPTIONAL REGULATOR VQSM"/>
    <property type="match status" value="1"/>
</dbReference>
<protein>
    <submittedName>
        <fullName evidence="5">AraC-like DNA-binding protein</fullName>
    </submittedName>
</protein>
<dbReference type="PANTHER" id="PTHR47894">
    <property type="entry name" value="HTH-TYPE TRANSCRIPTIONAL REGULATOR GADX"/>
    <property type="match status" value="1"/>
</dbReference>
<keyword evidence="1" id="KW-0805">Transcription regulation</keyword>
<dbReference type="Gene3D" id="1.10.10.60">
    <property type="entry name" value="Homeodomain-like"/>
    <property type="match status" value="1"/>
</dbReference>
<dbReference type="Pfam" id="PF12833">
    <property type="entry name" value="HTH_18"/>
    <property type="match status" value="1"/>
</dbReference>
<proteinExistence type="predicted"/>
<dbReference type="InterPro" id="IPR009057">
    <property type="entry name" value="Homeodomain-like_sf"/>
</dbReference>
<dbReference type="Pfam" id="PF12625">
    <property type="entry name" value="Arabinose_bd"/>
    <property type="match status" value="1"/>
</dbReference>
<evidence type="ECO:0000256" key="3">
    <source>
        <dbReference type="ARBA" id="ARBA00023163"/>
    </source>
</evidence>